<gene>
    <name evidence="1" type="ORF">KQI82_04505</name>
</gene>
<dbReference type="EMBL" id="JAHLQN010000001">
    <property type="protein sequence ID" value="MBU5626183.1"/>
    <property type="molecule type" value="Genomic_DNA"/>
</dbReference>
<comment type="caution">
    <text evidence="1">The sequence shown here is derived from an EMBL/GenBank/DDBJ whole genome shotgun (WGS) entry which is preliminary data.</text>
</comment>
<dbReference type="Proteomes" id="UP000787672">
    <property type="component" value="Unassembled WGS sequence"/>
</dbReference>
<accession>A0ABS6F7C5</accession>
<keyword evidence="2" id="KW-1185">Reference proteome</keyword>
<protein>
    <submittedName>
        <fullName evidence="1">Uncharacterized protein</fullName>
    </submittedName>
</protein>
<proteinExistence type="predicted"/>
<sequence length="67" mass="7922">MTTTKREARIAELVELAQEWNCTYMEALLEILYEFYETAGFERERLDAEFGPMSDDELMEAYLVTFP</sequence>
<organism evidence="1 2">
    <name type="scientific">Dysosmobacter acutus</name>
    <dbReference type="NCBI Taxonomy" id="2841504"/>
    <lineage>
        <taxon>Bacteria</taxon>
        <taxon>Bacillati</taxon>
        <taxon>Bacillota</taxon>
        <taxon>Clostridia</taxon>
        <taxon>Eubacteriales</taxon>
        <taxon>Oscillospiraceae</taxon>
        <taxon>Dysosmobacter</taxon>
    </lineage>
</organism>
<evidence type="ECO:0000313" key="1">
    <source>
        <dbReference type="EMBL" id="MBU5626183.1"/>
    </source>
</evidence>
<reference evidence="1 2" key="1">
    <citation type="submission" date="2021-06" db="EMBL/GenBank/DDBJ databases">
        <authorList>
            <person name="Sun Q."/>
            <person name="Li D."/>
        </authorList>
    </citation>
    <scope>NUCLEOTIDE SEQUENCE [LARGE SCALE GENOMIC DNA]</scope>
    <source>
        <strain evidence="1 2">MSJ-2</strain>
    </source>
</reference>
<evidence type="ECO:0000313" key="2">
    <source>
        <dbReference type="Proteomes" id="UP000787672"/>
    </source>
</evidence>
<name>A0ABS6F7C5_9FIRM</name>
<dbReference type="RefSeq" id="WP_216559278.1">
    <property type="nucleotide sequence ID" value="NZ_JAHLQN010000001.1"/>
</dbReference>